<evidence type="ECO:0000313" key="2">
    <source>
        <dbReference type="Proteomes" id="UP000765509"/>
    </source>
</evidence>
<sequence>MCLGKIFSTQLLYDQIKDCMSFILENTLHLHTLFSSLTISPEDLIDFLIAMWVIINLPERFKTTMEVWLGKFKVEKKLSSFNDTWEVMRKFIQKRNNKINYTNKELISSKADYNTGKNQQQKRKKKEDYLRCTCGWHNPLTRHDEPTNPATTLSSLTLEPCLPCSTIPIYSPKSPS</sequence>
<organism evidence="1 2">
    <name type="scientific">Austropuccinia psidii MF-1</name>
    <dbReference type="NCBI Taxonomy" id="1389203"/>
    <lineage>
        <taxon>Eukaryota</taxon>
        <taxon>Fungi</taxon>
        <taxon>Dikarya</taxon>
        <taxon>Basidiomycota</taxon>
        <taxon>Pucciniomycotina</taxon>
        <taxon>Pucciniomycetes</taxon>
        <taxon>Pucciniales</taxon>
        <taxon>Sphaerophragmiaceae</taxon>
        <taxon>Austropuccinia</taxon>
    </lineage>
</organism>
<gene>
    <name evidence="1" type="ORF">O181_005302</name>
</gene>
<evidence type="ECO:0000313" key="1">
    <source>
        <dbReference type="EMBL" id="MBW0465587.1"/>
    </source>
</evidence>
<keyword evidence="2" id="KW-1185">Reference proteome</keyword>
<accession>A0A9Q3BIH7</accession>
<name>A0A9Q3BIH7_9BASI</name>
<dbReference type="AlphaFoldDB" id="A0A9Q3BIH7"/>
<dbReference type="Proteomes" id="UP000765509">
    <property type="component" value="Unassembled WGS sequence"/>
</dbReference>
<protein>
    <submittedName>
        <fullName evidence="1">Uncharacterized protein</fullName>
    </submittedName>
</protein>
<proteinExistence type="predicted"/>
<dbReference type="EMBL" id="AVOT02001078">
    <property type="protein sequence ID" value="MBW0465587.1"/>
    <property type="molecule type" value="Genomic_DNA"/>
</dbReference>
<reference evidence="1" key="1">
    <citation type="submission" date="2021-03" db="EMBL/GenBank/DDBJ databases">
        <title>Draft genome sequence of rust myrtle Austropuccinia psidii MF-1, a brazilian biotype.</title>
        <authorList>
            <person name="Quecine M.C."/>
            <person name="Pachon D.M.R."/>
            <person name="Bonatelli M.L."/>
            <person name="Correr F.H."/>
            <person name="Franceschini L.M."/>
            <person name="Leite T.F."/>
            <person name="Margarido G.R.A."/>
            <person name="Almeida C.A."/>
            <person name="Ferrarezi J.A."/>
            <person name="Labate C.A."/>
        </authorList>
    </citation>
    <scope>NUCLEOTIDE SEQUENCE</scope>
    <source>
        <strain evidence="1">MF-1</strain>
    </source>
</reference>
<comment type="caution">
    <text evidence="1">The sequence shown here is derived from an EMBL/GenBank/DDBJ whole genome shotgun (WGS) entry which is preliminary data.</text>
</comment>